<keyword evidence="1" id="KW-0472">Membrane</keyword>
<evidence type="ECO:0000313" key="2">
    <source>
        <dbReference type="EMBL" id="MFC2949383.1"/>
    </source>
</evidence>
<protein>
    <recommendedName>
        <fullName evidence="4">ATP-dependent Lon protease</fullName>
    </recommendedName>
</protein>
<feature type="transmembrane region" description="Helical" evidence="1">
    <location>
        <begin position="24"/>
        <end position="44"/>
    </location>
</feature>
<proteinExistence type="predicted"/>
<organism evidence="2 3">
    <name type="scientific">Virgibacillus sediminis</name>
    <dbReference type="NCBI Taxonomy" id="202260"/>
    <lineage>
        <taxon>Bacteria</taxon>
        <taxon>Bacillati</taxon>
        <taxon>Bacillota</taxon>
        <taxon>Bacilli</taxon>
        <taxon>Bacillales</taxon>
        <taxon>Bacillaceae</taxon>
        <taxon>Virgibacillus</taxon>
    </lineage>
</organism>
<evidence type="ECO:0000256" key="1">
    <source>
        <dbReference type="SAM" id="Phobius"/>
    </source>
</evidence>
<keyword evidence="1" id="KW-1133">Transmembrane helix</keyword>
<dbReference type="Proteomes" id="UP001595387">
    <property type="component" value="Unassembled WGS sequence"/>
</dbReference>
<dbReference type="RefSeq" id="WP_390307356.1">
    <property type="nucleotide sequence ID" value="NZ_JBHRRZ010000036.1"/>
</dbReference>
<reference evidence="3" key="1">
    <citation type="journal article" date="2019" name="Int. J. Syst. Evol. Microbiol.">
        <title>The Global Catalogue of Microorganisms (GCM) 10K type strain sequencing project: providing services to taxonomists for standard genome sequencing and annotation.</title>
        <authorList>
            <consortium name="The Broad Institute Genomics Platform"/>
            <consortium name="The Broad Institute Genome Sequencing Center for Infectious Disease"/>
            <person name="Wu L."/>
            <person name="Ma J."/>
        </authorList>
    </citation>
    <scope>NUCLEOTIDE SEQUENCE [LARGE SCALE GENOMIC DNA]</scope>
    <source>
        <strain evidence="3">KCTC 13193</strain>
    </source>
</reference>
<sequence>MYLLLSIILSGVLGYLFLMMGPLVGGIAAFGVVVGCMFRGLYLLNDIHKRISNVTPEEDKAELAYKEYLEEKR</sequence>
<evidence type="ECO:0008006" key="4">
    <source>
        <dbReference type="Google" id="ProtNLM"/>
    </source>
</evidence>
<comment type="caution">
    <text evidence="2">The sequence shown here is derived from an EMBL/GenBank/DDBJ whole genome shotgun (WGS) entry which is preliminary data.</text>
</comment>
<evidence type="ECO:0000313" key="3">
    <source>
        <dbReference type="Proteomes" id="UP001595387"/>
    </source>
</evidence>
<gene>
    <name evidence="2" type="ORF">ACFODW_13765</name>
</gene>
<keyword evidence="1" id="KW-0812">Transmembrane</keyword>
<name>A0ABV7A969_9BACI</name>
<accession>A0ABV7A969</accession>
<dbReference type="EMBL" id="JBHRRZ010000036">
    <property type="protein sequence ID" value="MFC2949383.1"/>
    <property type="molecule type" value="Genomic_DNA"/>
</dbReference>
<keyword evidence="3" id="KW-1185">Reference proteome</keyword>